<feature type="chain" id="PRO_5013821693" description="PAN-3 domain-containing protein" evidence="1">
    <location>
        <begin position="20"/>
        <end position="306"/>
    </location>
</feature>
<dbReference type="Gene3D" id="3.10.100.10">
    <property type="entry name" value="Mannose-Binding Protein A, subunit A"/>
    <property type="match status" value="1"/>
</dbReference>
<evidence type="ECO:0000313" key="5">
    <source>
        <dbReference type="Proteomes" id="UP000230233"/>
    </source>
</evidence>
<dbReference type="SUPFAM" id="SSF56436">
    <property type="entry name" value="C-type lectin-like"/>
    <property type="match status" value="1"/>
</dbReference>
<evidence type="ECO:0000256" key="1">
    <source>
        <dbReference type="SAM" id="SignalP"/>
    </source>
</evidence>
<comment type="caution">
    <text evidence="4">The sequence shown here is derived from an EMBL/GenBank/DDBJ whole genome shotgun (WGS) entry which is preliminary data.</text>
</comment>
<sequence length="306" mass="34524">MRYYFLCYLFLSFLPIVSGEEPYMIRILGKPGRVKTSEPVEISWKNCIVKCRDDINCSVVYKLSDVQCQYFSFGSITTIQKADFETDEMALKVLIPQDQCPNSNPLIPGPTYYTQIINGQFYKTTVLPDSLSTRIYNLTYSVATCPNNTKLFQRGETTVVCIGLYFFEEPLCNNQAEASALCKAQSGTLTGPANADEYEYIQDISNPSNYTSKPTPYKYLTYWIDGVGTNTAYVYTFEDPTHNGSTNYKWPLRGPPTPKGTGYCLYNPSPALSFITDDPCHITDCCSPTMCWRGALCQVPPIIEMY</sequence>
<protein>
    <recommendedName>
        <fullName evidence="6">PAN-3 domain-containing protein</fullName>
    </recommendedName>
</protein>
<dbReference type="Pfam" id="PF08277">
    <property type="entry name" value="PAN_3"/>
    <property type="match status" value="1"/>
</dbReference>
<feature type="domain" description="PAN-3" evidence="3">
    <location>
        <begin position="8"/>
        <end position="129"/>
    </location>
</feature>
<evidence type="ECO:0008006" key="6">
    <source>
        <dbReference type="Google" id="ProtNLM"/>
    </source>
</evidence>
<dbReference type="PANTHER" id="PTHR47629:SF6">
    <property type="entry name" value="CW DOMAIN-CONTAINING PROTEIN-RELATED"/>
    <property type="match status" value="1"/>
</dbReference>
<feature type="domain" description="C-type lectin" evidence="2">
    <location>
        <begin position="145"/>
        <end position="287"/>
    </location>
</feature>
<dbReference type="SMART" id="SM00605">
    <property type="entry name" value="CW"/>
    <property type="match status" value="1"/>
</dbReference>
<dbReference type="CDD" id="cd00037">
    <property type="entry name" value="CLECT"/>
    <property type="match status" value="1"/>
</dbReference>
<evidence type="ECO:0000259" key="3">
    <source>
        <dbReference type="SMART" id="SM00605"/>
    </source>
</evidence>
<proteinExistence type="predicted"/>
<organism evidence="4 5">
    <name type="scientific">Caenorhabditis nigoni</name>
    <dbReference type="NCBI Taxonomy" id="1611254"/>
    <lineage>
        <taxon>Eukaryota</taxon>
        <taxon>Metazoa</taxon>
        <taxon>Ecdysozoa</taxon>
        <taxon>Nematoda</taxon>
        <taxon>Chromadorea</taxon>
        <taxon>Rhabditida</taxon>
        <taxon>Rhabditina</taxon>
        <taxon>Rhabditomorpha</taxon>
        <taxon>Rhabditoidea</taxon>
        <taxon>Rhabditidae</taxon>
        <taxon>Peloderinae</taxon>
        <taxon>Caenorhabditis</taxon>
    </lineage>
</organism>
<accession>A0A2G5V956</accession>
<dbReference type="InterPro" id="IPR016187">
    <property type="entry name" value="CTDL_fold"/>
</dbReference>
<dbReference type="SMART" id="SM00034">
    <property type="entry name" value="CLECT"/>
    <property type="match status" value="1"/>
</dbReference>
<dbReference type="InterPro" id="IPR006583">
    <property type="entry name" value="PAN-3_domain"/>
</dbReference>
<dbReference type="EMBL" id="PDUG01000002">
    <property type="protein sequence ID" value="PIC48309.1"/>
    <property type="molecule type" value="Genomic_DNA"/>
</dbReference>
<reference evidence="5" key="1">
    <citation type="submission" date="2017-10" db="EMBL/GenBank/DDBJ databases">
        <title>Rapid genome shrinkage in a self-fertile nematode reveals novel sperm competition proteins.</title>
        <authorList>
            <person name="Yin D."/>
            <person name="Schwarz E.M."/>
            <person name="Thomas C.G."/>
            <person name="Felde R.L."/>
            <person name="Korf I.F."/>
            <person name="Cutter A.D."/>
            <person name="Schartner C.M."/>
            <person name="Ralston E.J."/>
            <person name="Meyer B.J."/>
            <person name="Haag E.S."/>
        </authorList>
    </citation>
    <scope>NUCLEOTIDE SEQUENCE [LARGE SCALE GENOMIC DNA]</scope>
    <source>
        <strain evidence="5">JU1422</strain>
    </source>
</reference>
<dbReference type="Proteomes" id="UP000230233">
    <property type="component" value="Chromosome II"/>
</dbReference>
<name>A0A2G5V956_9PELO</name>
<keyword evidence="5" id="KW-1185">Reference proteome</keyword>
<dbReference type="AlphaFoldDB" id="A0A2G5V956"/>
<dbReference type="InterPro" id="IPR016186">
    <property type="entry name" value="C-type_lectin-like/link_sf"/>
</dbReference>
<feature type="signal peptide" evidence="1">
    <location>
        <begin position="1"/>
        <end position="19"/>
    </location>
</feature>
<dbReference type="OrthoDB" id="5804338at2759"/>
<evidence type="ECO:0000259" key="2">
    <source>
        <dbReference type="SMART" id="SM00034"/>
    </source>
</evidence>
<dbReference type="InterPro" id="IPR001304">
    <property type="entry name" value="C-type_lectin-like"/>
</dbReference>
<keyword evidence="1" id="KW-0732">Signal</keyword>
<evidence type="ECO:0000313" key="4">
    <source>
        <dbReference type="EMBL" id="PIC48309.1"/>
    </source>
</evidence>
<gene>
    <name evidence="4" type="primary">Cnig_chr_II.g7332</name>
    <name evidence="4" type="ORF">B9Z55_007332</name>
</gene>
<dbReference type="PANTHER" id="PTHR47629">
    <property type="entry name" value="C-TYPE LECTIN-RELATED"/>
    <property type="match status" value="1"/>
</dbReference>